<evidence type="ECO:0000256" key="4">
    <source>
        <dbReference type="PROSITE-ProRule" id="PRU10055"/>
    </source>
</evidence>
<dbReference type="InterPro" id="IPR017853">
    <property type="entry name" value="GH"/>
</dbReference>
<dbReference type="EMBL" id="FNJW01000008">
    <property type="protein sequence ID" value="SDQ36017.1"/>
    <property type="molecule type" value="Genomic_DNA"/>
</dbReference>
<dbReference type="GO" id="GO:0005829">
    <property type="term" value="C:cytosol"/>
    <property type="evidence" value="ECO:0007669"/>
    <property type="project" value="TreeGrafter"/>
</dbReference>
<proteinExistence type="inferred from homology"/>
<name>A0A1H1A8M7_9LACT</name>
<dbReference type="PRINTS" id="PR00131">
    <property type="entry name" value="GLHYDRLASE1"/>
</dbReference>
<keyword evidence="3 6" id="KW-0326">Glycosidase</keyword>
<reference evidence="8" key="1">
    <citation type="submission" date="2016-10" db="EMBL/GenBank/DDBJ databases">
        <authorList>
            <person name="Varghese N."/>
            <person name="Submissions S."/>
        </authorList>
    </citation>
    <scope>NUCLEOTIDE SEQUENCE [LARGE SCALE GENOMIC DNA]</scope>
    <source>
        <strain evidence="8">MPL-11</strain>
    </source>
</reference>
<dbReference type="RefSeq" id="WP_089977581.1">
    <property type="nucleotide sequence ID" value="NZ_CP084916.1"/>
</dbReference>
<dbReference type="OrthoDB" id="1688691at2"/>
<dbReference type="InterPro" id="IPR018120">
    <property type="entry name" value="Glyco_hydro_1_AS"/>
</dbReference>
<feature type="active site" description="Nucleophile" evidence="4">
    <location>
        <position position="367"/>
    </location>
</feature>
<protein>
    <submittedName>
        <fullName evidence="7">6-phospho-beta-glucosidase</fullName>
    </submittedName>
</protein>
<dbReference type="Pfam" id="PF00232">
    <property type="entry name" value="Glyco_hydro_1"/>
    <property type="match status" value="1"/>
</dbReference>
<dbReference type="SUPFAM" id="SSF51445">
    <property type="entry name" value="(Trans)glycosidases"/>
    <property type="match status" value="1"/>
</dbReference>
<comment type="similarity">
    <text evidence="1 5">Belongs to the glycosyl hydrolase 1 family.</text>
</comment>
<dbReference type="InterPro" id="IPR033132">
    <property type="entry name" value="GH_1_N_CS"/>
</dbReference>
<dbReference type="InterPro" id="IPR001360">
    <property type="entry name" value="Glyco_hydro_1"/>
</dbReference>
<keyword evidence="8" id="KW-1185">Reference proteome</keyword>
<dbReference type="PROSITE" id="PS00653">
    <property type="entry name" value="GLYCOSYL_HYDROL_F1_2"/>
    <property type="match status" value="1"/>
</dbReference>
<dbReference type="Proteomes" id="UP000199481">
    <property type="component" value="Unassembled WGS sequence"/>
</dbReference>
<evidence type="ECO:0000256" key="3">
    <source>
        <dbReference type="ARBA" id="ARBA00023295"/>
    </source>
</evidence>
<keyword evidence="2 6" id="KW-0378">Hydrolase</keyword>
<evidence type="ECO:0000256" key="2">
    <source>
        <dbReference type="ARBA" id="ARBA00022801"/>
    </source>
</evidence>
<dbReference type="PROSITE" id="PS00572">
    <property type="entry name" value="GLYCOSYL_HYDROL_F1_1"/>
    <property type="match status" value="1"/>
</dbReference>
<dbReference type="GO" id="GO:0016052">
    <property type="term" value="P:carbohydrate catabolic process"/>
    <property type="evidence" value="ECO:0007669"/>
    <property type="project" value="TreeGrafter"/>
</dbReference>
<gene>
    <name evidence="7" type="ORF">SAMN04487752_1961</name>
</gene>
<dbReference type="PANTHER" id="PTHR10353">
    <property type="entry name" value="GLYCOSYL HYDROLASE"/>
    <property type="match status" value="1"/>
</dbReference>
<evidence type="ECO:0000256" key="6">
    <source>
        <dbReference type="RuleBase" id="RU004468"/>
    </source>
</evidence>
<dbReference type="AlphaFoldDB" id="A0A1H1A8M7"/>
<dbReference type="Gene3D" id="3.20.20.80">
    <property type="entry name" value="Glycosidases"/>
    <property type="match status" value="1"/>
</dbReference>
<sequence>MKKFNDDFLWGASSSAFQIEGAWDENGKGMSVADYNSFQRSALQADTKVASDFYHHFEEDIKLMKELGLNVYRFSISWSRIIPDGDGEVNQAGVDFYNRVIDCLVEHDIQPFITLYHFDLPFALVEKYNGWEGRECVNAFQRYAQVCYQAFGDRVKDWQVTNEQNLMIRVNERMNMYQVEPKDAEKVRAQMDYHMFVAHALATIDCHKMVAGGKIGPSVSSTMTYASSTKPEDVWAARMNDNFKTNYALEMYCFGAYPGYYEKYLRDLEIYPKTLPEDPEILKGAKPDFIAVNYYRTLVASYLPADKMHPVGTKEKDIDFDLYGYFKIEPNQHLKASQYGAQIDPMGLRLVLNDYYRQYRLPLIITENGLGTPDVLTEDQQVHDDYRIDYIRDHIAACHDAINDGVELFGYCPWSAIDLLSSHQGFKKRYGFIYVNREDHDLKDLSRIKKDSFYWYQEVIRNNGLLAEEK</sequence>
<accession>A0A1H1A8M7</accession>
<evidence type="ECO:0000256" key="5">
    <source>
        <dbReference type="RuleBase" id="RU003690"/>
    </source>
</evidence>
<organism evidence="7 8">
    <name type="scientific">Carnobacterium viridans</name>
    <dbReference type="NCBI Taxonomy" id="174587"/>
    <lineage>
        <taxon>Bacteria</taxon>
        <taxon>Bacillati</taxon>
        <taxon>Bacillota</taxon>
        <taxon>Bacilli</taxon>
        <taxon>Lactobacillales</taxon>
        <taxon>Carnobacteriaceae</taxon>
        <taxon>Carnobacterium</taxon>
    </lineage>
</organism>
<dbReference type="FunFam" id="3.20.20.80:FF:000004">
    <property type="entry name" value="Beta-glucosidase 6-phospho-beta-glucosidase"/>
    <property type="match status" value="1"/>
</dbReference>
<dbReference type="GO" id="GO:0008422">
    <property type="term" value="F:beta-glucosidase activity"/>
    <property type="evidence" value="ECO:0007669"/>
    <property type="project" value="TreeGrafter"/>
</dbReference>
<dbReference type="PANTHER" id="PTHR10353:SF136">
    <property type="entry name" value="ARYL-PHOSPHO-BETA-D-GLUCOSIDASE BGLC"/>
    <property type="match status" value="1"/>
</dbReference>
<evidence type="ECO:0000313" key="7">
    <source>
        <dbReference type="EMBL" id="SDQ36017.1"/>
    </source>
</evidence>
<evidence type="ECO:0000313" key="8">
    <source>
        <dbReference type="Proteomes" id="UP000199481"/>
    </source>
</evidence>
<evidence type="ECO:0000256" key="1">
    <source>
        <dbReference type="ARBA" id="ARBA00010838"/>
    </source>
</evidence>